<dbReference type="EMBL" id="SOSA01000131">
    <property type="protein sequence ID" value="THC96022.1"/>
    <property type="molecule type" value="Genomic_DNA"/>
</dbReference>
<proteinExistence type="predicted"/>
<gene>
    <name evidence="1" type="ORF">EYZ11_004482</name>
</gene>
<protein>
    <submittedName>
        <fullName evidence="1">Uncharacterized protein</fullName>
    </submittedName>
</protein>
<evidence type="ECO:0000313" key="1">
    <source>
        <dbReference type="EMBL" id="THC96022.1"/>
    </source>
</evidence>
<sequence>MSQYVALNVAVDVAVAMNIEASVEAVGRDVWKVRRRAGFVVDVDMDWLKVSDKAGEAIVAGRPAAWLGDN</sequence>
<name>A0A4S3JKQ2_9EURO</name>
<organism evidence="1 2">
    <name type="scientific">Aspergillus tanneri</name>
    <dbReference type="NCBI Taxonomy" id="1220188"/>
    <lineage>
        <taxon>Eukaryota</taxon>
        <taxon>Fungi</taxon>
        <taxon>Dikarya</taxon>
        <taxon>Ascomycota</taxon>
        <taxon>Pezizomycotina</taxon>
        <taxon>Eurotiomycetes</taxon>
        <taxon>Eurotiomycetidae</taxon>
        <taxon>Eurotiales</taxon>
        <taxon>Aspergillaceae</taxon>
        <taxon>Aspergillus</taxon>
        <taxon>Aspergillus subgen. Circumdati</taxon>
    </lineage>
</organism>
<accession>A0A4S3JKQ2</accession>
<reference evidence="1 2" key="1">
    <citation type="submission" date="2019-03" db="EMBL/GenBank/DDBJ databases">
        <title>The genome sequence of a newly discovered highly antifungal drug resistant Aspergillus species, Aspergillus tanneri NIH 1004.</title>
        <authorList>
            <person name="Mounaud S."/>
            <person name="Singh I."/>
            <person name="Joardar V."/>
            <person name="Pakala S."/>
            <person name="Pakala S."/>
            <person name="Venepally P."/>
            <person name="Hoover J."/>
            <person name="Nierman W."/>
            <person name="Chung J."/>
            <person name="Losada L."/>
        </authorList>
    </citation>
    <scope>NUCLEOTIDE SEQUENCE [LARGE SCALE GENOMIC DNA]</scope>
    <source>
        <strain evidence="1 2">NIH1004</strain>
    </source>
</reference>
<comment type="caution">
    <text evidence="1">The sequence shown here is derived from an EMBL/GenBank/DDBJ whole genome shotgun (WGS) entry which is preliminary data.</text>
</comment>
<evidence type="ECO:0000313" key="2">
    <source>
        <dbReference type="Proteomes" id="UP000308092"/>
    </source>
</evidence>
<keyword evidence="2" id="KW-1185">Reference proteome</keyword>
<dbReference type="Proteomes" id="UP000308092">
    <property type="component" value="Unassembled WGS sequence"/>
</dbReference>
<dbReference type="AlphaFoldDB" id="A0A4S3JKQ2"/>
<dbReference type="VEuPathDB" id="FungiDB:EYZ11_004482"/>